<dbReference type="InterPro" id="IPR002293">
    <property type="entry name" value="AA/rel_permease1"/>
</dbReference>
<dbReference type="OrthoDB" id="3900342at2759"/>
<protein>
    <submittedName>
        <fullName evidence="8">Amino acid transporter</fullName>
    </submittedName>
</protein>
<feature type="transmembrane region" description="Helical" evidence="7">
    <location>
        <begin position="230"/>
        <end position="249"/>
    </location>
</feature>
<gene>
    <name evidence="8" type="ORF">AURDEDRAFT_175532</name>
</gene>
<dbReference type="Gene3D" id="1.20.1740.10">
    <property type="entry name" value="Amino acid/polyamine transporter I"/>
    <property type="match status" value="1"/>
</dbReference>
<dbReference type="InParanoid" id="J0D865"/>
<dbReference type="Pfam" id="PF13520">
    <property type="entry name" value="AA_permease_2"/>
    <property type="match status" value="1"/>
</dbReference>
<evidence type="ECO:0000313" key="9">
    <source>
        <dbReference type="Proteomes" id="UP000006514"/>
    </source>
</evidence>
<dbReference type="GO" id="GO:0016020">
    <property type="term" value="C:membrane"/>
    <property type="evidence" value="ECO:0007669"/>
    <property type="project" value="UniProtKB-SubCell"/>
</dbReference>
<evidence type="ECO:0000256" key="6">
    <source>
        <dbReference type="SAM" id="MobiDB-lite"/>
    </source>
</evidence>
<evidence type="ECO:0000256" key="5">
    <source>
        <dbReference type="ARBA" id="ARBA00023136"/>
    </source>
</evidence>
<dbReference type="AlphaFoldDB" id="J0D865"/>
<feature type="transmembrane region" description="Helical" evidence="7">
    <location>
        <begin position="270"/>
        <end position="293"/>
    </location>
</feature>
<keyword evidence="4 7" id="KW-1133">Transmembrane helix</keyword>
<dbReference type="OMA" id="ETHASNH"/>
<feature type="transmembrane region" description="Helical" evidence="7">
    <location>
        <begin position="323"/>
        <end position="343"/>
    </location>
</feature>
<feature type="transmembrane region" description="Helical" evidence="7">
    <location>
        <begin position="38"/>
        <end position="63"/>
    </location>
</feature>
<dbReference type="Proteomes" id="UP000006514">
    <property type="component" value="Unassembled WGS sequence"/>
</dbReference>
<evidence type="ECO:0000313" key="8">
    <source>
        <dbReference type="EMBL" id="EJD35385.1"/>
    </source>
</evidence>
<feature type="transmembrane region" description="Helical" evidence="7">
    <location>
        <begin position="161"/>
        <end position="180"/>
    </location>
</feature>
<feature type="transmembrane region" description="Helical" evidence="7">
    <location>
        <begin position="117"/>
        <end position="141"/>
    </location>
</feature>
<evidence type="ECO:0000256" key="3">
    <source>
        <dbReference type="ARBA" id="ARBA00022692"/>
    </source>
</evidence>
<dbReference type="eggNOG" id="KOG1289">
    <property type="taxonomic scope" value="Eukaryota"/>
</dbReference>
<feature type="transmembrane region" description="Helical" evidence="7">
    <location>
        <begin position="470"/>
        <end position="491"/>
    </location>
</feature>
<evidence type="ECO:0000256" key="4">
    <source>
        <dbReference type="ARBA" id="ARBA00022989"/>
    </source>
</evidence>
<accession>J0D865</accession>
<keyword evidence="5 7" id="KW-0472">Membrane</keyword>
<sequence length="516" mass="55295">MSSQSDVEKDEQAVTVESVPPAVNASGHRDQLPRQYGLFDICATALVIDNAWVVLGGSVVVSIANGGPPGLLYEFLVACVFYGILGACIAELASAIPSAGGVYHWATVTPGPRYGRIVGFFAGHLGFWGWLVGWTSLMFIPANIIVQMYAVYHPDFVQQPWHFYVTFVLVVWLSSAAVMFGNRLMPLAQKIGLWVVCIGCPVSIVVLAALPARHASHSFVWSDFANVTGWPNGVAFVAGVLNGAYVIGTPDSITHIAEELPHPRKDLPKAICAQLVLGTITSFCYAIALMYAITDLDAVVNSPGAFPLAAIYSQATKSQAGTFGLLFIVLLSTAFCVTGGVISMSRNLWALARDDAVPLSSLLSKVDERRGCPIPATVTNAILATAFGAITLGSRVAFNDLAGSFIILTTSSCLLFILPNALTRGRYVPKGPFTLGTRLGPCIHWLASLLIVFFDVIFCLPFALPVTAELMNYNCVILPGILLLTSTWWVLGASRRYKGPLPPWENDSGSKAVHET</sequence>
<keyword evidence="9" id="KW-1185">Reference proteome</keyword>
<comment type="subcellular location">
    <subcellularLocation>
        <location evidence="1">Membrane</location>
        <topology evidence="1">Multi-pass membrane protein</topology>
    </subcellularLocation>
</comment>
<feature type="transmembrane region" description="Helical" evidence="7">
    <location>
        <begin position="192"/>
        <end position="210"/>
    </location>
</feature>
<feature type="transmembrane region" description="Helical" evidence="7">
    <location>
        <begin position="75"/>
        <end position="96"/>
    </location>
</feature>
<dbReference type="PANTHER" id="PTHR45649">
    <property type="entry name" value="AMINO-ACID PERMEASE BAT1"/>
    <property type="match status" value="1"/>
</dbReference>
<keyword evidence="3 7" id="KW-0812">Transmembrane</keyword>
<name>J0D865_AURST</name>
<organism evidence="8 9">
    <name type="scientific">Auricularia subglabra (strain TFB-10046 / SS5)</name>
    <name type="common">White-rot fungus</name>
    <name type="synonym">Auricularia delicata (strain TFB10046)</name>
    <dbReference type="NCBI Taxonomy" id="717982"/>
    <lineage>
        <taxon>Eukaryota</taxon>
        <taxon>Fungi</taxon>
        <taxon>Dikarya</taxon>
        <taxon>Basidiomycota</taxon>
        <taxon>Agaricomycotina</taxon>
        <taxon>Agaricomycetes</taxon>
        <taxon>Auriculariales</taxon>
        <taxon>Auriculariaceae</taxon>
        <taxon>Auricularia</taxon>
    </lineage>
</organism>
<feature type="transmembrane region" description="Helical" evidence="7">
    <location>
        <begin position="443"/>
        <end position="464"/>
    </location>
</feature>
<reference evidence="9" key="1">
    <citation type="journal article" date="2012" name="Science">
        <title>The Paleozoic origin of enzymatic lignin decomposition reconstructed from 31 fungal genomes.</title>
        <authorList>
            <person name="Floudas D."/>
            <person name="Binder M."/>
            <person name="Riley R."/>
            <person name="Barry K."/>
            <person name="Blanchette R.A."/>
            <person name="Henrissat B."/>
            <person name="Martinez A.T."/>
            <person name="Otillar R."/>
            <person name="Spatafora J.W."/>
            <person name="Yadav J.S."/>
            <person name="Aerts A."/>
            <person name="Benoit I."/>
            <person name="Boyd A."/>
            <person name="Carlson A."/>
            <person name="Copeland A."/>
            <person name="Coutinho P.M."/>
            <person name="de Vries R.P."/>
            <person name="Ferreira P."/>
            <person name="Findley K."/>
            <person name="Foster B."/>
            <person name="Gaskell J."/>
            <person name="Glotzer D."/>
            <person name="Gorecki P."/>
            <person name="Heitman J."/>
            <person name="Hesse C."/>
            <person name="Hori C."/>
            <person name="Igarashi K."/>
            <person name="Jurgens J.A."/>
            <person name="Kallen N."/>
            <person name="Kersten P."/>
            <person name="Kohler A."/>
            <person name="Kuees U."/>
            <person name="Kumar T.K.A."/>
            <person name="Kuo A."/>
            <person name="LaButti K."/>
            <person name="Larrondo L.F."/>
            <person name="Lindquist E."/>
            <person name="Ling A."/>
            <person name="Lombard V."/>
            <person name="Lucas S."/>
            <person name="Lundell T."/>
            <person name="Martin R."/>
            <person name="McLaughlin D.J."/>
            <person name="Morgenstern I."/>
            <person name="Morin E."/>
            <person name="Murat C."/>
            <person name="Nagy L.G."/>
            <person name="Nolan M."/>
            <person name="Ohm R.A."/>
            <person name="Patyshakuliyeva A."/>
            <person name="Rokas A."/>
            <person name="Ruiz-Duenas F.J."/>
            <person name="Sabat G."/>
            <person name="Salamov A."/>
            <person name="Samejima M."/>
            <person name="Schmutz J."/>
            <person name="Slot J.C."/>
            <person name="St John F."/>
            <person name="Stenlid J."/>
            <person name="Sun H."/>
            <person name="Sun S."/>
            <person name="Syed K."/>
            <person name="Tsang A."/>
            <person name="Wiebenga A."/>
            <person name="Young D."/>
            <person name="Pisabarro A."/>
            <person name="Eastwood D.C."/>
            <person name="Martin F."/>
            <person name="Cullen D."/>
            <person name="Grigoriev I.V."/>
            <person name="Hibbett D.S."/>
        </authorList>
    </citation>
    <scope>NUCLEOTIDE SEQUENCE [LARGE SCALE GENOMIC DNA]</scope>
    <source>
        <strain evidence="9">TFB10046</strain>
    </source>
</reference>
<dbReference type="EMBL" id="JH687892">
    <property type="protein sequence ID" value="EJD35385.1"/>
    <property type="molecule type" value="Genomic_DNA"/>
</dbReference>
<evidence type="ECO:0000256" key="7">
    <source>
        <dbReference type="SAM" id="Phobius"/>
    </source>
</evidence>
<keyword evidence="2" id="KW-0813">Transport</keyword>
<evidence type="ECO:0000256" key="1">
    <source>
        <dbReference type="ARBA" id="ARBA00004141"/>
    </source>
</evidence>
<feature type="transmembrane region" description="Helical" evidence="7">
    <location>
        <begin position="404"/>
        <end position="422"/>
    </location>
</feature>
<feature type="compositionally biased region" description="Basic and acidic residues" evidence="6">
    <location>
        <begin position="1"/>
        <end position="12"/>
    </location>
</feature>
<dbReference type="GO" id="GO:0022857">
    <property type="term" value="F:transmembrane transporter activity"/>
    <property type="evidence" value="ECO:0007669"/>
    <property type="project" value="InterPro"/>
</dbReference>
<dbReference type="KEGG" id="adl:AURDEDRAFT_175532"/>
<dbReference type="PANTHER" id="PTHR45649:SF27">
    <property type="entry name" value="CHOLINE TRANSPORTER (EUROFUNG)"/>
    <property type="match status" value="1"/>
</dbReference>
<feature type="region of interest" description="Disordered" evidence="6">
    <location>
        <begin position="1"/>
        <end position="20"/>
    </location>
</feature>
<proteinExistence type="predicted"/>
<dbReference type="PIRSF" id="PIRSF006060">
    <property type="entry name" value="AA_transporter"/>
    <property type="match status" value="1"/>
</dbReference>
<evidence type="ECO:0000256" key="2">
    <source>
        <dbReference type="ARBA" id="ARBA00022448"/>
    </source>
</evidence>